<dbReference type="Proteomes" id="UP000198992">
    <property type="component" value="Unassembled WGS sequence"/>
</dbReference>
<reference evidence="1 2" key="1">
    <citation type="submission" date="2016-10" db="EMBL/GenBank/DDBJ databases">
        <authorList>
            <person name="de Groot N.N."/>
        </authorList>
    </citation>
    <scope>NUCLEOTIDE SEQUENCE [LARGE SCALE GENOMIC DNA]</scope>
    <source>
        <strain evidence="1 2">MT12</strain>
    </source>
</reference>
<protein>
    <submittedName>
        <fullName evidence="1">Uncharacterized protein</fullName>
    </submittedName>
</protein>
<evidence type="ECO:0000313" key="2">
    <source>
        <dbReference type="Proteomes" id="UP000198992"/>
    </source>
</evidence>
<dbReference type="OrthoDB" id="7572539at2"/>
<evidence type="ECO:0000313" key="1">
    <source>
        <dbReference type="EMBL" id="SEB98247.1"/>
    </source>
</evidence>
<organism evidence="1 2">
    <name type="scientific">Bradyrhizobium erythrophlei</name>
    <dbReference type="NCBI Taxonomy" id="1437360"/>
    <lineage>
        <taxon>Bacteria</taxon>
        <taxon>Pseudomonadati</taxon>
        <taxon>Pseudomonadota</taxon>
        <taxon>Alphaproteobacteria</taxon>
        <taxon>Hyphomicrobiales</taxon>
        <taxon>Nitrobacteraceae</taxon>
        <taxon>Bradyrhizobium</taxon>
    </lineage>
</organism>
<dbReference type="RefSeq" id="WP_092114302.1">
    <property type="nucleotide sequence ID" value="NZ_FNTH01000001.1"/>
</dbReference>
<proteinExistence type="predicted"/>
<gene>
    <name evidence="1" type="ORF">SAMN05444164_0719</name>
</gene>
<accession>A0A1H4NSP9</accession>
<dbReference type="AlphaFoldDB" id="A0A1H4NSP9"/>
<name>A0A1H4NSP9_9BRAD</name>
<sequence length="62" mass="7115">MARYGGDPRWIITKYPANDRNGHFIPVGTRAFYYPTSRRMLTGAEAEQASRDFEAARFDESV</sequence>
<dbReference type="EMBL" id="FNTH01000001">
    <property type="protein sequence ID" value="SEB98247.1"/>
    <property type="molecule type" value="Genomic_DNA"/>
</dbReference>